<dbReference type="Proteomes" id="UP001612741">
    <property type="component" value="Unassembled WGS sequence"/>
</dbReference>
<dbReference type="InterPro" id="IPR036388">
    <property type="entry name" value="WH-like_DNA-bd_sf"/>
</dbReference>
<feature type="domain" description="Methylated-DNA-[protein]-cysteine S-methyltransferase DNA binding" evidence="3">
    <location>
        <begin position="75"/>
        <end position="156"/>
    </location>
</feature>
<evidence type="ECO:0000259" key="4">
    <source>
        <dbReference type="Pfam" id="PF02870"/>
    </source>
</evidence>
<reference evidence="5 6" key="1">
    <citation type="submission" date="2024-10" db="EMBL/GenBank/DDBJ databases">
        <title>The Natural Products Discovery Center: Release of the First 8490 Sequenced Strains for Exploring Actinobacteria Biosynthetic Diversity.</title>
        <authorList>
            <person name="Kalkreuter E."/>
            <person name="Kautsar S.A."/>
            <person name="Yang D."/>
            <person name="Bader C.D."/>
            <person name="Teijaro C.N."/>
            <person name="Fluegel L."/>
            <person name="Davis C.M."/>
            <person name="Simpson J.R."/>
            <person name="Lauterbach L."/>
            <person name="Steele A.D."/>
            <person name="Gui C."/>
            <person name="Meng S."/>
            <person name="Li G."/>
            <person name="Viehrig K."/>
            <person name="Ye F."/>
            <person name="Su P."/>
            <person name="Kiefer A.F."/>
            <person name="Nichols A."/>
            <person name="Cepeda A.J."/>
            <person name="Yan W."/>
            <person name="Fan B."/>
            <person name="Jiang Y."/>
            <person name="Adhikari A."/>
            <person name="Zheng C.-J."/>
            <person name="Schuster L."/>
            <person name="Cowan T.M."/>
            <person name="Smanski M.J."/>
            <person name="Chevrette M.G."/>
            <person name="De Carvalho L.P.S."/>
            <person name="Shen B."/>
        </authorList>
    </citation>
    <scope>NUCLEOTIDE SEQUENCE [LARGE SCALE GENOMIC DNA]</scope>
    <source>
        <strain evidence="5 6">NPDC050545</strain>
    </source>
</reference>
<accession>A0ABW7YR35</accession>
<comment type="caution">
    <text evidence="5">The sequence shown here is derived from an EMBL/GenBank/DDBJ whole genome shotgun (WGS) entry which is preliminary data.</text>
</comment>
<gene>
    <name evidence="5" type="ORF">ACIBG2_12970</name>
</gene>
<sequence>MNIYTTIDSPIGRIVLTGEETATGAALTAVKIGTPAPEGATRSDAPFAEAVRQLAEYFAGERTDFDLDLRPAGTDFQHRVWAEVAAVPYGRTTTYGEVAARIGAPRDRIRAVGAAVGANPLLIVRPCHRVIGAGGALTGYAAGIERKRFLLTHEGALQPALI</sequence>
<evidence type="ECO:0000256" key="2">
    <source>
        <dbReference type="HAMAP-Rule" id="MF_00772"/>
    </source>
</evidence>
<proteinExistence type="inferred from homology"/>
<dbReference type="GO" id="GO:0003908">
    <property type="term" value="F:methylated-DNA-[protein]-cysteine S-methyltransferase activity"/>
    <property type="evidence" value="ECO:0007669"/>
    <property type="project" value="UniProtKB-EC"/>
</dbReference>
<dbReference type="InterPro" id="IPR014048">
    <property type="entry name" value="MethylDNA_cys_MeTrfase_DNA-bd"/>
</dbReference>
<dbReference type="InterPro" id="IPR036217">
    <property type="entry name" value="MethylDNA_cys_MeTrfase_DNAb"/>
</dbReference>
<comment type="subcellular location">
    <subcellularLocation>
        <location evidence="2">Cytoplasm</location>
    </subcellularLocation>
</comment>
<comment type="miscellaneous">
    <text evidence="2">This enzyme catalyzes only one turnover and therefore is not strictly catalytic. According to one definition, an enzyme is a biocatalyst that acts repeatedly and over many reaction cycles.</text>
</comment>
<dbReference type="PANTHER" id="PTHR10815">
    <property type="entry name" value="METHYLATED-DNA--PROTEIN-CYSTEINE METHYLTRANSFERASE"/>
    <property type="match status" value="1"/>
</dbReference>
<protein>
    <recommendedName>
        <fullName evidence="2">Methylated-DNA--protein-cysteine methyltransferase</fullName>
        <ecNumber evidence="2">2.1.1.63</ecNumber>
    </recommendedName>
    <alternativeName>
        <fullName evidence="2">6-O-methylguanine-DNA methyltransferase</fullName>
        <shortName evidence="2">MGMT</shortName>
    </alternativeName>
    <alternativeName>
        <fullName evidence="2">O-6-methylguanine-DNA-alkyltransferase</fullName>
    </alternativeName>
</protein>
<keyword evidence="2" id="KW-0234">DNA repair</keyword>
<dbReference type="SUPFAM" id="SSF53155">
    <property type="entry name" value="Methylated DNA-protein cysteine methyltransferase domain"/>
    <property type="match status" value="1"/>
</dbReference>
<feature type="domain" description="Methylguanine DNA methyltransferase ribonuclease-like" evidence="4">
    <location>
        <begin position="3"/>
        <end position="70"/>
    </location>
</feature>
<dbReference type="HAMAP" id="MF_00772">
    <property type="entry name" value="OGT"/>
    <property type="match status" value="1"/>
</dbReference>
<keyword evidence="1 2" id="KW-0227">DNA damage</keyword>
<comment type="function">
    <text evidence="2">Involved in the cellular defense against the biological effects of O6-methylguanine (O6-MeG) and O4-methylthymine (O4-MeT) in DNA. Repairs the methylated nucleobase in DNA by stoichiometrically transferring the methyl group to a cysteine residue in the enzyme. This is a suicide reaction: the enzyme is irreversibly inactivated.</text>
</comment>
<dbReference type="SUPFAM" id="SSF46767">
    <property type="entry name" value="Methylated DNA-protein cysteine methyltransferase, C-terminal domain"/>
    <property type="match status" value="1"/>
</dbReference>
<evidence type="ECO:0000256" key="1">
    <source>
        <dbReference type="ARBA" id="ARBA00022763"/>
    </source>
</evidence>
<dbReference type="EC" id="2.1.1.63" evidence="2"/>
<dbReference type="Gene3D" id="3.30.160.70">
    <property type="entry name" value="Methylated DNA-protein cysteine methyltransferase domain"/>
    <property type="match status" value="1"/>
</dbReference>
<comment type="similarity">
    <text evidence="2">Belongs to the MGMT family.</text>
</comment>
<dbReference type="GO" id="GO:0032259">
    <property type="term" value="P:methylation"/>
    <property type="evidence" value="ECO:0007669"/>
    <property type="project" value="UniProtKB-KW"/>
</dbReference>
<dbReference type="CDD" id="cd06445">
    <property type="entry name" value="ATase"/>
    <property type="match status" value="1"/>
</dbReference>
<comment type="catalytic activity">
    <reaction evidence="2">
        <text>a 6-O-methyl-2'-deoxyguanosine in DNA + L-cysteinyl-[protein] = S-methyl-L-cysteinyl-[protein] + a 2'-deoxyguanosine in DNA</text>
        <dbReference type="Rhea" id="RHEA:24000"/>
        <dbReference type="Rhea" id="RHEA-COMP:10131"/>
        <dbReference type="Rhea" id="RHEA-COMP:10132"/>
        <dbReference type="Rhea" id="RHEA-COMP:11367"/>
        <dbReference type="Rhea" id="RHEA-COMP:11368"/>
        <dbReference type="ChEBI" id="CHEBI:29950"/>
        <dbReference type="ChEBI" id="CHEBI:82612"/>
        <dbReference type="ChEBI" id="CHEBI:85445"/>
        <dbReference type="ChEBI" id="CHEBI:85448"/>
        <dbReference type="EC" id="2.1.1.63"/>
    </reaction>
</comment>
<dbReference type="InterPro" id="IPR036631">
    <property type="entry name" value="MGMT_N_sf"/>
</dbReference>
<dbReference type="Gene3D" id="1.10.10.10">
    <property type="entry name" value="Winged helix-like DNA-binding domain superfamily/Winged helix DNA-binding domain"/>
    <property type="match status" value="1"/>
</dbReference>
<dbReference type="Pfam" id="PF01035">
    <property type="entry name" value="DNA_binding_1"/>
    <property type="match status" value="1"/>
</dbReference>
<comment type="catalytic activity">
    <reaction evidence="2">
        <text>a 4-O-methyl-thymidine in DNA + L-cysteinyl-[protein] = a thymidine in DNA + S-methyl-L-cysteinyl-[protein]</text>
        <dbReference type="Rhea" id="RHEA:53428"/>
        <dbReference type="Rhea" id="RHEA-COMP:10131"/>
        <dbReference type="Rhea" id="RHEA-COMP:10132"/>
        <dbReference type="Rhea" id="RHEA-COMP:13555"/>
        <dbReference type="Rhea" id="RHEA-COMP:13556"/>
        <dbReference type="ChEBI" id="CHEBI:29950"/>
        <dbReference type="ChEBI" id="CHEBI:82612"/>
        <dbReference type="ChEBI" id="CHEBI:137386"/>
        <dbReference type="ChEBI" id="CHEBI:137387"/>
        <dbReference type="EC" id="2.1.1.63"/>
    </reaction>
</comment>
<keyword evidence="2 5" id="KW-0489">Methyltransferase</keyword>
<organism evidence="5 6">
    <name type="scientific">Nonomuraea typhae</name>
    <dbReference type="NCBI Taxonomy" id="2603600"/>
    <lineage>
        <taxon>Bacteria</taxon>
        <taxon>Bacillati</taxon>
        <taxon>Actinomycetota</taxon>
        <taxon>Actinomycetes</taxon>
        <taxon>Streptosporangiales</taxon>
        <taxon>Streptosporangiaceae</taxon>
        <taxon>Nonomuraea</taxon>
    </lineage>
</organism>
<dbReference type="NCBIfam" id="TIGR00589">
    <property type="entry name" value="ogt"/>
    <property type="match status" value="1"/>
</dbReference>
<evidence type="ECO:0000313" key="5">
    <source>
        <dbReference type="EMBL" id="MFI6498298.1"/>
    </source>
</evidence>
<dbReference type="EMBL" id="JBITGY010000003">
    <property type="protein sequence ID" value="MFI6498298.1"/>
    <property type="molecule type" value="Genomic_DNA"/>
</dbReference>
<evidence type="ECO:0000259" key="3">
    <source>
        <dbReference type="Pfam" id="PF01035"/>
    </source>
</evidence>
<keyword evidence="2" id="KW-0963">Cytoplasm</keyword>
<dbReference type="PANTHER" id="PTHR10815:SF5">
    <property type="entry name" value="METHYLATED-DNA--PROTEIN-CYSTEINE METHYLTRANSFERASE"/>
    <property type="match status" value="1"/>
</dbReference>
<dbReference type="InterPro" id="IPR023546">
    <property type="entry name" value="MGMT"/>
</dbReference>
<dbReference type="RefSeq" id="WP_397081553.1">
    <property type="nucleotide sequence ID" value="NZ_JBITGY010000003.1"/>
</dbReference>
<keyword evidence="2 5" id="KW-0808">Transferase</keyword>
<dbReference type="Pfam" id="PF02870">
    <property type="entry name" value="Methyltransf_1N"/>
    <property type="match status" value="1"/>
</dbReference>
<keyword evidence="6" id="KW-1185">Reference proteome</keyword>
<dbReference type="InterPro" id="IPR008332">
    <property type="entry name" value="MethylG_MeTrfase_N"/>
</dbReference>
<name>A0ABW7YR35_9ACTN</name>
<evidence type="ECO:0000313" key="6">
    <source>
        <dbReference type="Proteomes" id="UP001612741"/>
    </source>
</evidence>
<feature type="active site" description="Nucleophile; methyl group acceptor" evidence="2">
    <location>
        <position position="127"/>
    </location>
</feature>